<evidence type="ECO:0000256" key="1">
    <source>
        <dbReference type="ARBA" id="ARBA00003416"/>
    </source>
</evidence>
<keyword evidence="4" id="KW-0175">Coiled coil</keyword>
<dbReference type="InterPro" id="IPR003798">
    <property type="entry name" value="DNA_recombination_RmuC"/>
</dbReference>
<proteinExistence type="inferred from homology"/>
<evidence type="ECO:0000256" key="4">
    <source>
        <dbReference type="ARBA" id="ARBA00023054"/>
    </source>
</evidence>
<dbReference type="OrthoDB" id="370725at2"/>
<name>A0A175R7P1_9HYPH</name>
<organism evidence="7 8">
    <name type="scientific">Aureimonas ureilytica</name>
    <dbReference type="NCBI Taxonomy" id="401562"/>
    <lineage>
        <taxon>Bacteria</taxon>
        <taxon>Pseudomonadati</taxon>
        <taxon>Pseudomonadota</taxon>
        <taxon>Alphaproteobacteria</taxon>
        <taxon>Hyphomicrobiales</taxon>
        <taxon>Aurantimonadaceae</taxon>
        <taxon>Aureimonas</taxon>
    </lineage>
</organism>
<protein>
    <recommendedName>
        <fullName evidence="3">DNA recombination protein RmuC homolog</fullName>
    </recommendedName>
</protein>
<comment type="function">
    <text evidence="1">Involved in DNA recombination.</text>
</comment>
<comment type="caution">
    <text evidence="7">The sequence shown here is derived from an EMBL/GenBank/DDBJ whole genome shotgun (WGS) entry which is preliminary data.</text>
</comment>
<dbReference type="AlphaFoldDB" id="A0A175R7P1"/>
<evidence type="ECO:0000313" key="8">
    <source>
        <dbReference type="Proteomes" id="UP000078272"/>
    </source>
</evidence>
<evidence type="ECO:0000256" key="5">
    <source>
        <dbReference type="ARBA" id="ARBA00023172"/>
    </source>
</evidence>
<gene>
    <name evidence="7" type="ORF">NS226_12475</name>
</gene>
<comment type="similarity">
    <text evidence="2">Belongs to the RmuC family.</text>
</comment>
<dbReference type="PATRIC" id="fig|401562.3.peg.2048"/>
<dbReference type="Pfam" id="PF02646">
    <property type="entry name" value="RmuC"/>
    <property type="match status" value="1"/>
</dbReference>
<evidence type="ECO:0000256" key="6">
    <source>
        <dbReference type="SAM" id="MobiDB-lite"/>
    </source>
</evidence>
<evidence type="ECO:0000256" key="2">
    <source>
        <dbReference type="ARBA" id="ARBA00009840"/>
    </source>
</evidence>
<dbReference type="STRING" id="401562.NS365_14545"/>
<accession>A0A175R7P1</accession>
<keyword evidence="5" id="KW-0233">DNA recombination</keyword>
<dbReference type="EMBL" id="LDPZ01000023">
    <property type="protein sequence ID" value="KTQ95345.1"/>
    <property type="molecule type" value="Genomic_DNA"/>
</dbReference>
<dbReference type="RefSeq" id="WP_058635249.1">
    <property type="nucleotide sequence ID" value="NZ_LDPZ01000023.1"/>
</dbReference>
<dbReference type="PANTHER" id="PTHR30563:SF0">
    <property type="entry name" value="DNA RECOMBINATION PROTEIN RMUC"/>
    <property type="match status" value="1"/>
</dbReference>
<feature type="region of interest" description="Disordered" evidence="6">
    <location>
        <begin position="359"/>
        <end position="385"/>
    </location>
</feature>
<sequence length="385" mass="42630">MRFADLAGLLDTPLFALGQRPVSLGEALVVAVALWLVWRVLRRFRQPEGFDGDGVDALLRAQVELAGRVHSMGEMLGARQAELARSVAERLDGMGHRVGRSLSDAQVQTGETLTRLAERLAVIDRAQGEIRGLAGEVVRLQDILANKQARGAFGQARMEAIVMDSLPRGAYSFQATLSNGKRPDCLIPMPNGAPSLVIDAKFPLESWNAFRNAPSDEQRDAAAQRLRRDMDMHIKAVSEKYLLPGETQDTAFIFLPSESVFAELNEHFEDVIRRAHRARVVIVSPSLLMLSIEVVKALLKDQRMRQEAGRIQKEVTLLTEDLQRLDARVSALRTHFSQAGRDVDQILTTTEKLVRRGTRIGSLELEPGEPSRPAENGRGGHQADR</sequence>
<dbReference type="Proteomes" id="UP000078272">
    <property type="component" value="Unassembled WGS sequence"/>
</dbReference>
<evidence type="ECO:0000313" key="7">
    <source>
        <dbReference type="EMBL" id="KTQ95345.1"/>
    </source>
</evidence>
<dbReference type="GO" id="GO:0006310">
    <property type="term" value="P:DNA recombination"/>
    <property type="evidence" value="ECO:0007669"/>
    <property type="project" value="UniProtKB-KW"/>
</dbReference>
<reference evidence="7 8" key="1">
    <citation type="journal article" date="2016" name="Front. Microbiol.">
        <title>Genomic Resource of Rice Seed Associated Bacteria.</title>
        <authorList>
            <person name="Midha S."/>
            <person name="Bansal K."/>
            <person name="Sharma S."/>
            <person name="Kumar N."/>
            <person name="Patil P.P."/>
            <person name="Chaudhry V."/>
            <person name="Patil P.B."/>
        </authorList>
    </citation>
    <scope>NUCLEOTIDE SEQUENCE [LARGE SCALE GENOMIC DNA]</scope>
    <source>
        <strain evidence="7 8">NS226</strain>
    </source>
</reference>
<evidence type="ECO:0000256" key="3">
    <source>
        <dbReference type="ARBA" id="ARBA00021840"/>
    </source>
</evidence>
<dbReference type="PANTHER" id="PTHR30563">
    <property type="entry name" value="DNA RECOMBINATION PROTEIN RMUC"/>
    <property type="match status" value="1"/>
</dbReference>